<feature type="signal peptide" evidence="17">
    <location>
        <begin position="1"/>
        <end position="23"/>
    </location>
</feature>
<keyword evidence="2" id="KW-0813">Transport</keyword>
<dbReference type="InterPro" id="IPR013680">
    <property type="entry name" value="VDCC_a2/dsu"/>
</dbReference>
<organism evidence="19 20">
    <name type="scientific">Steinernema hermaphroditum</name>
    <dbReference type="NCBI Taxonomy" id="289476"/>
    <lineage>
        <taxon>Eukaryota</taxon>
        <taxon>Metazoa</taxon>
        <taxon>Ecdysozoa</taxon>
        <taxon>Nematoda</taxon>
        <taxon>Chromadorea</taxon>
        <taxon>Rhabditida</taxon>
        <taxon>Tylenchina</taxon>
        <taxon>Panagrolaimomorpha</taxon>
        <taxon>Strongyloidoidea</taxon>
        <taxon>Steinernematidae</taxon>
        <taxon>Steinernema</taxon>
    </lineage>
</organism>
<proteinExistence type="predicted"/>
<keyword evidence="20" id="KW-1185">Reference proteome</keyword>
<dbReference type="InterPro" id="IPR002035">
    <property type="entry name" value="VWF_A"/>
</dbReference>
<evidence type="ECO:0000256" key="14">
    <source>
        <dbReference type="ARBA" id="ARBA00023180"/>
    </source>
</evidence>
<keyword evidence="6" id="KW-0479">Metal-binding</keyword>
<keyword evidence="13" id="KW-1015">Disulfide bond</keyword>
<keyword evidence="4" id="KW-0107">Calcium channel</keyword>
<keyword evidence="8" id="KW-0106">Calcium</keyword>
<sequence>MRCSISSLFFHLCTFHLLHFTDTTITAHRFGQWADELGRQLLDTFTEATKSNQIIENYGVVTEAETFDPRSELKKIKTTIERYLDERAKMAWDAKISLQGKTLSNYSDDRVNSPTSAEFIRYMNAKTESDATTVHSDSRTSAMTFVNSTRSFSFARNANFYGIETSREASAVHIPTPVYDRKLDVLQKIEWSDIDQHYRSNQERVKDLSFQMFCSESGFMRYFPAAPWVWESKGEELDLFDCRNTEWYIAGATMSKNMIIMLDLSGSMLGQRFEIAKQTIEAIMDTLSDNDYFNIMPFSKSAEFLDECSARNTLIQATIRNKKYLRSKLTNVISEGKAEYEKGLSKAFQTLMNLPGEVIFKRKEELLDGSEENQSLKDDKSLHFVYSEEHVLVLDKDYVQAIGNYTGRERKLGCNNVIMLITDGAPGYFKEIFNLYNKDKKVRFFSFLIGEEAIDFNEVKWMACNNRGFMVHVSSMTDVQEKVQHYIKVISRPLGRYASRISQDQPLWSGVYKERLYLPRVETDISAEEIKAADLNSTLSGGGPPAKKKTKVTQLDAKSELFVTTVSYPVVVDNAFMGVSAVSIPIRELIQLTQVRNIGSRSYFFMLDKNGHVMFHPQLKPIDRNTKQVKPNYNNMDFLELEVPQNQKVIWVKVSEQGKSLAQCKSSVFDADCIRLLRWQARKAVINCDNTETFSMDILYANLEMTRVYPQTNDYYSECIQRAHFSIGMAVAKDDEVRIRRKASLDYGKVDRDWFSGKRWRIHPKWRYCLLNDTDTGLSAEEAFQVYTKQMRDAGKLPELCRSRKPLVDRVLLDAEATNDLENFWDLNWEQHKTKGIHLVFFATTSGFIKFHNQTLDDYLYEDPNYVEPQPTEETVDPRQKQKRPHAAPEINKYEHFVLELNRKSMADPYFKRTVRMPNKIVFDVNSRTKLWYNRPMANAYGNEENETLLVTATKALYLDQALLGVVGIEFVYDHLVNMMSKIGCGPSSDRMWCFLIDEHAYVVYSSLNSTTYSAFFSQNEKAKHDNVVGKWFGHINRITEHTMEKLLNKNFYTVTTYVDYQAMCKDEVLVPTTASASRMASSLFRAVGWVLQGLLKLLTQTLPSLIWLEQLAMPGKAYTVSFQTNTDEYPCDKISKFYIANPTIRVNSPLIDENYAERPCNAKCSVKLYASWVPHTNLLLVGIVQSSSSWCYDETQCPMSAKPVVDFGFTKVEADGKRSVSMEPTDPSDDSGPDAVPAHCRHLIPPKVSSTANHCFDDEPIMDESDLPCSSTDTVSPFTFLLLLCVVAGQMLHL</sequence>
<dbReference type="InterPro" id="IPR051173">
    <property type="entry name" value="Ca_channel_alpha-2/delta"/>
</dbReference>
<feature type="domain" description="VWFA" evidence="18">
    <location>
        <begin position="257"/>
        <end position="490"/>
    </location>
</feature>
<dbReference type="Pfam" id="PF08399">
    <property type="entry name" value="VWA_N"/>
    <property type="match status" value="1"/>
</dbReference>
<dbReference type="SMART" id="SM00327">
    <property type="entry name" value="VWA"/>
    <property type="match status" value="1"/>
</dbReference>
<evidence type="ECO:0000256" key="16">
    <source>
        <dbReference type="SAM" id="MobiDB-lite"/>
    </source>
</evidence>
<dbReference type="InterPro" id="IPR013608">
    <property type="entry name" value="VWA_N"/>
</dbReference>
<evidence type="ECO:0000256" key="11">
    <source>
        <dbReference type="ARBA" id="ARBA00023065"/>
    </source>
</evidence>
<evidence type="ECO:0000256" key="6">
    <source>
        <dbReference type="ARBA" id="ARBA00022723"/>
    </source>
</evidence>
<comment type="subcellular location">
    <subcellularLocation>
        <location evidence="1">Membrane</location>
        <topology evidence="1">Single-pass type I membrane protein</topology>
    </subcellularLocation>
</comment>
<dbReference type="GO" id="GO:0046872">
    <property type="term" value="F:metal ion binding"/>
    <property type="evidence" value="ECO:0007669"/>
    <property type="project" value="UniProtKB-KW"/>
</dbReference>
<dbReference type="PANTHER" id="PTHR10166:SF37">
    <property type="entry name" value="STOLID, ISOFORM H"/>
    <property type="match status" value="1"/>
</dbReference>
<dbReference type="InterPro" id="IPR036465">
    <property type="entry name" value="vWFA_dom_sf"/>
</dbReference>
<keyword evidence="11" id="KW-0406">Ion transport</keyword>
<evidence type="ECO:0000256" key="4">
    <source>
        <dbReference type="ARBA" id="ARBA00022673"/>
    </source>
</evidence>
<evidence type="ECO:0000256" key="9">
    <source>
        <dbReference type="ARBA" id="ARBA00022882"/>
    </source>
</evidence>
<comment type="caution">
    <text evidence="19">The sequence shown here is derived from an EMBL/GenBank/DDBJ whole genome shotgun (WGS) entry which is preliminary data.</text>
</comment>
<keyword evidence="10" id="KW-1133">Transmembrane helix</keyword>
<dbReference type="PANTHER" id="PTHR10166">
    <property type="entry name" value="VOLTAGE-DEPENDENT CALCIUM CHANNEL SUBUNIT ALPHA-2/DELTA-RELATED"/>
    <property type="match status" value="1"/>
</dbReference>
<dbReference type="GO" id="GO:0005891">
    <property type="term" value="C:voltage-gated calcium channel complex"/>
    <property type="evidence" value="ECO:0007669"/>
    <property type="project" value="TreeGrafter"/>
</dbReference>
<name>A0AA39H4S5_9BILA</name>
<evidence type="ECO:0000256" key="2">
    <source>
        <dbReference type="ARBA" id="ARBA00022448"/>
    </source>
</evidence>
<keyword evidence="9" id="KW-0851">Voltage-gated channel</keyword>
<evidence type="ECO:0000313" key="19">
    <source>
        <dbReference type="EMBL" id="KAK0398079.1"/>
    </source>
</evidence>
<dbReference type="PROSITE" id="PS50234">
    <property type="entry name" value="VWFA"/>
    <property type="match status" value="1"/>
</dbReference>
<dbReference type="Gene3D" id="3.30.450.20">
    <property type="entry name" value="PAS domain"/>
    <property type="match status" value="1"/>
</dbReference>
<dbReference type="Pfam" id="PF08473">
    <property type="entry name" value="VGCC_alpha2"/>
    <property type="match status" value="1"/>
</dbReference>
<gene>
    <name evidence="19" type="ORF">QR680_002419</name>
</gene>
<dbReference type="GO" id="GO:0005245">
    <property type="term" value="F:voltage-gated calcium channel activity"/>
    <property type="evidence" value="ECO:0007669"/>
    <property type="project" value="TreeGrafter"/>
</dbReference>
<evidence type="ECO:0000256" key="3">
    <source>
        <dbReference type="ARBA" id="ARBA00022568"/>
    </source>
</evidence>
<protein>
    <recommendedName>
        <fullName evidence="18">VWFA domain-containing protein</fullName>
    </recommendedName>
</protein>
<keyword evidence="14" id="KW-0325">Glycoprotein</keyword>
<keyword evidence="3" id="KW-0109">Calcium transport</keyword>
<evidence type="ECO:0000256" key="13">
    <source>
        <dbReference type="ARBA" id="ARBA00023157"/>
    </source>
</evidence>
<keyword evidence="5" id="KW-0812">Transmembrane</keyword>
<evidence type="ECO:0000256" key="10">
    <source>
        <dbReference type="ARBA" id="ARBA00022989"/>
    </source>
</evidence>
<evidence type="ECO:0000259" key="18">
    <source>
        <dbReference type="PROSITE" id="PS50234"/>
    </source>
</evidence>
<evidence type="ECO:0000256" key="1">
    <source>
        <dbReference type="ARBA" id="ARBA00004479"/>
    </source>
</evidence>
<dbReference type="Proteomes" id="UP001175271">
    <property type="component" value="Unassembled WGS sequence"/>
</dbReference>
<evidence type="ECO:0000313" key="20">
    <source>
        <dbReference type="Proteomes" id="UP001175271"/>
    </source>
</evidence>
<dbReference type="EMBL" id="JAUCMV010000005">
    <property type="protein sequence ID" value="KAK0398079.1"/>
    <property type="molecule type" value="Genomic_DNA"/>
</dbReference>
<keyword evidence="12" id="KW-0472">Membrane</keyword>
<reference evidence="19" key="1">
    <citation type="submission" date="2023-06" db="EMBL/GenBank/DDBJ databases">
        <title>Genomic analysis of the entomopathogenic nematode Steinernema hermaphroditum.</title>
        <authorList>
            <person name="Schwarz E.M."/>
            <person name="Heppert J.K."/>
            <person name="Baniya A."/>
            <person name="Schwartz H.T."/>
            <person name="Tan C.-H."/>
            <person name="Antoshechkin I."/>
            <person name="Sternberg P.W."/>
            <person name="Goodrich-Blair H."/>
            <person name="Dillman A.R."/>
        </authorList>
    </citation>
    <scope>NUCLEOTIDE SEQUENCE</scope>
    <source>
        <strain evidence="19">PS9179</strain>
        <tissue evidence="19">Whole animal</tissue>
    </source>
</reference>
<feature type="region of interest" description="Disordered" evidence="16">
    <location>
        <begin position="868"/>
        <end position="887"/>
    </location>
</feature>
<evidence type="ECO:0000256" key="7">
    <source>
        <dbReference type="ARBA" id="ARBA00022729"/>
    </source>
</evidence>
<evidence type="ECO:0000256" key="12">
    <source>
        <dbReference type="ARBA" id="ARBA00023136"/>
    </source>
</evidence>
<keyword evidence="15" id="KW-0407">Ion channel</keyword>
<dbReference type="Gene3D" id="3.40.50.410">
    <property type="entry name" value="von Willebrand factor, type A domain"/>
    <property type="match status" value="2"/>
</dbReference>
<evidence type="ECO:0000256" key="5">
    <source>
        <dbReference type="ARBA" id="ARBA00022692"/>
    </source>
</evidence>
<keyword evidence="7 17" id="KW-0732">Signal</keyword>
<evidence type="ECO:0000256" key="15">
    <source>
        <dbReference type="ARBA" id="ARBA00023303"/>
    </source>
</evidence>
<accession>A0AA39H4S5</accession>
<feature type="chain" id="PRO_5041235868" description="VWFA domain-containing protein" evidence="17">
    <location>
        <begin position="24"/>
        <end position="1295"/>
    </location>
</feature>
<dbReference type="SUPFAM" id="SSF53300">
    <property type="entry name" value="vWA-like"/>
    <property type="match status" value="1"/>
</dbReference>
<evidence type="ECO:0000256" key="17">
    <source>
        <dbReference type="SAM" id="SignalP"/>
    </source>
</evidence>
<dbReference type="Pfam" id="PF13519">
    <property type="entry name" value="VWA_2"/>
    <property type="match status" value="1"/>
</dbReference>
<evidence type="ECO:0000256" key="8">
    <source>
        <dbReference type="ARBA" id="ARBA00022837"/>
    </source>
</evidence>